<dbReference type="EMBL" id="JAPCWZ010000010">
    <property type="protein sequence ID" value="KAK8848573.1"/>
    <property type="molecule type" value="Genomic_DNA"/>
</dbReference>
<name>A0ABR2HK77_9PEZI</name>
<organism evidence="1 2">
    <name type="scientific">Apiospora arundinis</name>
    <dbReference type="NCBI Taxonomy" id="335852"/>
    <lineage>
        <taxon>Eukaryota</taxon>
        <taxon>Fungi</taxon>
        <taxon>Dikarya</taxon>
        <taxon>Ascomycota</taxon>
        <taxon>Pezizomycotina</taxon>
        <taxon>Sordariomycetes</taxon>
        <taxon>Xylariomycetidae</taxon>
        <taxon>Amphisphaeriales</taxon>
        <taxon>Apiosporaceae</taxon>
        <taxon>Apiospora</taxon>
    </lineage>
</organism>
<proteinExistence type="predicted"/>
<comment type="caution">
    <text evidence="1">The sequence shown here is derived from an EMBL/GenBank/DDBJ whole genome shotgun (WGS) entry which is preliminary data.</text>
</comment>
<gene>
    <name evidence="1" type="ORF">PGQ11_015053</name>
</gene>
<evidence type="ECO:0000313" key="2">
    <source>
        <dbReference type="Proteomes" id="UP001390339"/>
    </source>
</evidence>
<protein>
    <submittedName>
        <fullName evidence="1">Chitinase</fullName>
    </submittedName>
</protein>
<dbReference type="Proteomes" id="UP001390339">
    <property type="component" value="Unassembled WGS sequence"/>
</dbReference>
<keyword evidence="2" id="KW-1185">Reference proteome</keyword>
<accession>A0ABR2HK77</accession>
<evidence type="ECO:0000313" key="1">
    <source>
        <dbReference type="EMBL" id="KAK8848573.1"/>
    </source>
</evidence>
<sequence length="180" mass="19630">MNRLCKFACKYGYCPGEICVTQQAEEPEVDVVSVDNPDYYKKEQGEVANAFNCMIQKDPDPNYDGALQCYNVCKDVVDAAKGKCSCDKMLVNVLAETVLEAMPKIAQIGCYMVMSTLKTVLDVGLNFIPGVGKAISAGLNMVTTAAQTAAYLYDKDNDPGGAFEWWSDESNRGKCRGNMG</sequence>
<reference evidence="1 2" key="1">
    <citation type="journal article" date="2024" name="IMA Fungus">
        <title>Apiospora arundinis, a panoply of carbohydrate-active enzymes and secondary metabolites.</title>
        <authorList>
            <person name="Sorensen T."/>
            <person name="Petersen C."/>
            <person name="Muurmann A.T."/>
            <person name="Christiansen J.V."/>
            <person name="Brundto M.L."/>
            <person name="Overgaard C.K."/>
            <person name="Boysen A.T."/>
            <person name="Wollenberg R.D."/>
            <person name="Larsen T.O."/>
            <person name="Sorensen J.L."/>
            <person name="Nielsen K.L."/>
            <person name="Sondergaard T.E."/>
        </authorList>
    </citation>
    <scope>NUCLEOTIDE SEQUENCE [LARGE SCALE GENOMIC DNA]</scope>
    <source>
        <strain evidence="1 2">AAU 773</strain>
    </source>
</reference>